<accession>A0AAW4KX42</accession>
<dbReference type="InterPro" id="IPR005467">
    <property type="entry name" value="His_kinase_dom"/>
</dbReference>
<feature type="region of interest" description="Disordered" evidence="2">
    <location>
        <begin position="1"/>
        <end position="20"/>
    </location>
</feature>
<dbReference type="InterPro" id="IPR035965">
    <property type="entry name" value="PAS-like_dom_sf"/>
</dbReference>
<name>A0AAW4KX42_9BACT</name>
<protein>
    <submittedName>
        <fullName evidence="5">PAS domain-containing protein</fullName>
    </submittedName>
</protein>
<organism evidence="5 6">
    <name type="scientific">Geoanaerobacter pelophilus</name>
    <dbReference type="NCBI Taxonomy" id="60036"/>
    <lineage>
        <taxon>Bacteria</taxon>
        <taxon>Pseudomonadati</taxon>
        <taxon>Thermodesulfobacteriota</taxon>
        <taxon>Desulfuromonadia</taxon>
        <taxon>Geobacterales</taxon>
        <taxon>Geobacteraceae</taxon>
        <taxon>Geoanaerobacter</taxon>
    </lineage>
</organism>
<dbReference type="PROSITE" id="PS50112">
    <property type="entry name" value="PAS"/>
    <property type="match status" value="1"/>
</dbReference>
<dbReference type="GO" id="GO:0000155">
    <property type="term" value="F:phosphorelay sensor kinase activity"/>
    <property type="evidence" value="ECO:0007669"/>
    <property type="project" value="TreeGrafter"/>
</dbReference>
<dbReference type="EMBL" id="JAHCVJ010000001">
    <property type="protein sequence ID" value="MBT0663181.1"/>
    <property type="molecule type" value="Genomic_DNA"/>
</dbReference>
<dbReference type="RefSeq" id="WP_214169947.1">
    <property type="nucleotide sequence ID" value="NZ_JAHCVJ010000001.1"/>
</dbReference>
<comment type="caution">
    <text evidence="5">The sequence shown here is derived from an EMBL/GenBank/DDBJ whole genome shotgun (WGS) entry which is preliminary data.</text>
</comment>
<feature type="compositionally biased region" description="Low complexity" evidence="2">
    <location>
        <begin position="1"/>
        <end position="12"/>
    </location>
</feature>
<reference evidence="5 6" key="1">
    <citation type="submission" date="2021-05" db="EMBL/GenBank/DDBJ databases">
        <title>The draft genome of Geobacter pelophilus DSM 12255.</title>
        <authorList>
            <person name="Xu Z."/>
            <person name="Masuda Y."/>
            <person name="Itoh H."/>
            <person name="Senoo K."/>
        </authorList>
    </citation>
    <scope>NUCLEOTIDE SEQUENCE [LARGE SCALE GENOMIC DNA]</scope>
    <source>
        <strain evidence="5 6">DSM 12255</strain>
    </source>
</reference>
<evidence type="ECO:0000313" key="6">
    <source>
        <dbReference type="Proteomes" id="UP000811899"/>
    </source>
</evidence>
<feature type="domain" description="PAS" evidence="4">
    <location>
        <begin position="27"/>
        <end position="72"/>
    </location>
</feature>
<evidence type="ECO:0000259" key="4">
    <source>
        <dbReference type="PROSITE" id="PS50112"/>
    </source>
</evidence>
<dbReference type="SUPFAM" id="SSF55874">
    <property type="entry name" value="ATPase domain of HSP90 chaperone/DNA topoisomerase II/histidine kinase"/>
    <property type="match status" value="1"/>
</dbReference>
<dbReference type="Pfam" id="PF02518">
    <property type="entry name" value="HATPase_c"/>
    <property type="match status" value="1"/>
</dbReference>
<keyword evidence="6" id="KW-1185">Reference proteome</keyword>
<dbReference type="InterPro" id="IPR003594">
    <property type="entry name" value="HATPase_dom"/>
</dbReference>
<gene>
    <name evidence="5" type="ORF">KI809_02610</name>
</gene>
<dbReference type="PANTHER" id="PTHR43547:SF2">
    <property type="entry name" value="HYBRID SIGNAL TRANSDUCTION HISTIDINE KINASE C"/>
    <property type="match status" value="1"/>
</dbReference>
<dbReference type="PANTHER" id="PTHR43547">
    <property type="entry name" value="TWO-COMPONENT HISTIDINE KINASE"/>
    <property type="match status" value="1"/>
</dbReference>
<dbReference type="AlphaFoldDB" id="A0AAW4KX42"/>
<dbReference type="CDD" id="cd00130">
    <property type="entry name" value="PAS"/>
    <property type="match status" value="1"/>
</dbReference>
<dbReference type="InterPro" id="IPR000014">
    <property type="entry name" value="PAS"/>
</dbReference>
<sequence>MEISTASTAESASQRHSEESNVFQKPISNVLKVLLDAIPDPAMIMDSDRRVIMVNAKLMAVFGLTPEKVLGQRPGEVLGCLFSGESPLGCGAGAHCSVCGSLQSVLLCQETKGQSVQECQVLLGDAEESHLDVEVTATYAVIDNMPVTLLVLRDISAEKRRSVLERLFFHDVLNTVGGIHGVAELLNGAIQGLSPEQEQEYRRWMLELSKKLIEEVLHQRRLMEAERGEFKPELGIVEVSELVAQVQALYANHEVAEGRTLQLGEVCHGMLITDQQILRRILGNLVKNALESTPAGGVVTLSCSDTDDEVIFSVNNPGVIPRDVQLQLFRRSFSTKEGSGRGMGTYSVKLFGERYLKGKITFSSVAEEGTTFTFTLPKTGIEGTVVLSQEMHSA</sequence>
<evidence type="ECO:0000313" key="5">
    <source>
        <dbReference type="EMBL" id="MBT0663181.1"/>
    </source>
</evidence>
<evidence type="ECO:0000259" key="3">
    <source>
        <dbReference type="PROSITE" id="PS50109"/>
    </source>
</evidence>
<dbReference type="PROSITE" id="PS50109">
    <property type="entry name" value="HIS_KIN"/>
    <property type="match status" value="1"/>
</dbReference>
<dbReference type="InterPro" id="IPR036890">
    <property type="entry name" value="HATPase_C_sf"/>
</dbReference>
<evidence type="ECO:0000256" key="1">
    <source>
        <dbReference type="ARBA" id="ARBA00022553"/>
    </source>
</evidence>
<feature type="domain" description="Histidine kinase" evidence="3">
    <location>
        <begin position="167"/>
        <end position="380"/>
    </location>
</feature>
<dbReference type="Proteomes" id="UP000811899">
    <property type="component" value="Unassembled WGS sequence"/>
</dbReference>
<keyword evidence="1" id="KW-0597">Phosphoprotein</keyword>
<dbReference type="SUPFAM" id="SSF55785">
    <property type="entry name" value="PYP-like sensor domain (PAS domain)"/>
    <property type="match status" value="1"/>
</dbReference>
<dbReference type="Gene3D" id="3.30.565.10">
    <property type="entry name" value="Histidine kinase-like ATPase, C-terminal domain"/>
    <property type="match status" value="1"/>
</dbReference>
<dbReference type="Pfam" id="PF13426">
    <property type="entry name" value="PAS_9"/>
    <property type="match status" value="1"/>
</dbReference>
<proteinExistence type="predicted"/>
<dbReference type="SMART" id="SM00387">
    <property type="entry name" value="HATPase_c"/>
    <property type="match status" value="1"/>
</dbReference>
<evidence type="ECO:0000256" key="2">
    <source>
        <dbReference type="SAM" id="MobiDB-lite"/>
    </source>
</evidence>
<dbReference type="Gene3D" id="3.30.450.20">
    <property type="entry name" value="PAS domain"/>
    <property type="match status" value="1"/>
</dbReference>